<name>A0A816DT84_9BILA</name>
<dbReference type="Proteomes" id="UP000663832">
    <property type="component" value="Unassembled WGS sequence"/>
</dbReference>
<evidence type="ECO:0000313" key="3">
    <source>
        <dbReference type="Proteomes" id="UP000663832"/>
    </source>
</evidence>
<accession>A0A816DT84</accession>
<evidence type="ECO:0000313" key="2">
    <source>
        <dbReference type="EMBL" id="CAF1640729.1"/>
    </source>
</evidence>
<dbReference type="AlphaFoldDB" id="A0A816DT84"/>
<evidence type="ECO:0000313" key="1">
    <source>
        <dbReference type="EMBL" id="CAF1488361.1"/>
    </source>
</evidence>
<comment type="caution">
    <text evidence="2">The sequence shown here is derived from an EMBL/GenBank/DDBJ whole genome shotgun (WGS) entry which is preliminary data.</text>
</comment>
<dbReference type="Proteomes" id="UP000663877">
    <property type="component" value="Unassembled WGS sequence"/>
</dbReference>
<dbReference type="EMBL" id="CAJNOI010002704">
    <property type="protein sequence ID" value="CAF1488361.1"/>
    <property type="molecule type" value="Genomic_DNA"/>
</dbReference>
<protein>
    <submittedName>
        <fullName evidence="2">Uncharacterized protein</fullName>
    </submittedName>
</protein>
<organism evidence="2 3">
    <name type="scientific">Adineta steineri</name>
    <dbReference type="NCBI Taxonomy" id="433720"/>
    <lineage>
        <taxon>Eukaryota</taxon>
        <taxon>Metazoa</taxon>
        <taxon>Spiralia</taxon>
        <taxon>Gnathifera</taxon>
        <taxon>Rotifera</taxon>
        <taxon>Eurotatoria</taxon>
        <taxon>Bdelloidea</taxon>
        <taxon>Adinetida</taxon>
        <taxon>Adinetidae</taxon>
        <taxon>Adineta</taxon>
    </lineage>
</organism>
<proteinExistence type="predicted"/>
<reference evidence="2" key="1">
    <citation type="submission" date="2021-02" db="EMBL/GenBank/DDBJ databases">
        <authorList>
            <person name="Nowell W R."/>
        </authorList>
    </citation>
    <scope>NUCLEOTIDE SEQUENCE</scope>
</reference>
<gene>
    <name evidence="1" type="ORF">BJG266_LOCUS42465</name>
    <name evidence="2" type="ORF">QVE165_LOCUS59338</name>
</gene>
<sequence length="236" mass="28127">MDLPRFIPLEPYQTHDIDESISPLIMDQLFEEAFKTTRFTIFTAYDNNLGDRIYIEIIRPLSSSIMLCLKKSYGYSSVQINQIHELLSIIFDFNNRIYLWGDNLNYIMGILEEYDLFVYDHILHPIDVFDVHEYFQDWYCYTFDGYPCSYPYKPFISLYEQYDLTYAIAYTFNLYLDINNDDYDNHLNQCLAITTLALVIQQQWTRKQIQQYIRAYSMLHKRCGENELSSSSSSST</sequence>
<dbReference type="EMBL" id="CAJNOM010003027">
    <property type="protein sequence ID" value="CAF1640729.1"/>
    <property type="molecule type" value="Genomic_DNA"/>
</dbReference>
<keyword evidence="3" id="KW-1185">Reference proteome</keyword>